<dbReference type="Pfam" id="PF00700">
    <property type="entry name" value="Flagellin_C"/>
    <property type="match status" value="1"/>
</dbReference>
<dbReference type="Gene3D" id="2.30.220.10">
    <property type="entry name" value="f41 fragment of flagellin, C-terminal domain"/>
    <property type="match status" value="1"/>
</dbReference>
<evidence type="ECO:0000313" key="8">
    <source>
        <dbReference type="Proteomes" id="UP000005496"/>
    </source>
</evidence>
<dbReference type="Proteomes" id="UP000005496">
    <property type="component" value="Unassembled WGS sequence"/>
</dbReference>
<name>D6SLP7_9BACT</name>
<feature type="domain" description="Flagellin C-terminal" evidence="6">
    <location>
        <begin position="711"/>
        <end position="795"/>
    </location>
</feature>
<dbReference type="OrthoDB" id="9796789at2"/>
<dbReference type="Gene3D" id="6.10.10.10">
    <property type="entry name" value="Flagellar export chaperone, C-terminal domain"/>
    <property type="match status" value="1"/>
</dbReference>
<dbReference type="SUPFAM" id="SSF64518">
    <property type="entry name" value="Phase 1 flagellin"/>
    <property type="match status" value="1"/>
</dbReference>
<dbReference type="AlphaFoldDB" id="D6SLP7"/>
<evidence type="ECO:0000259" key="5">
    <source>
        <dbReference type="Pfam" id="PF00669"/>
    </source>
</evidence>
<dbReference type="InterPro" id="IPR042187">
    <property type="entry name" value="Flagellin_C_sub2"/>
</dbReference>
<gene>
    <name evidence="7" type="ORF">Dthio_PD3037</name>
</gene>
<keyword evidence="3" id="KW-0964">Secreted</keyword>
<dbReference type="GO" id="GO:0005576">
    <property type="term" value="C:extracellular region"/>
    <property type="evidence" value="ECO:0007669"/>
    <property type="project" value="UniProtKB-SubCell"/>
</dbReference>
<proteinExistence type="inferred from homology"/>
<dbReference type="InterPro" id="IPR001492">
    <property type="entry name" value="Flagellin"/>
</dbReference>
<evidence type="ECO:0000256" key="4">
    <source>
        <dbReference type="SAM" id="Coils"/>
    </source>
</evidence>
<comment type="function">
    <text evidence="3">Flagellin is the subunit protein which polymerizes to form the filaments of bacterial flagella.</text>
</comment>
<keyword evidence="8" id="KW-1185">Reference proteome</keyword>
<accession>D6SLP7</accession>
<dbReference type="eggNOG" id="COG1344">
    <property type="taxonomic scope" value="Bacteria"/>
</dbReference>
<keyword evidence="7" id="KW-0282">Flagellum</keyword>
<keyword evidence="4" id="KW-0175">Coiled coil</keyword>
<organism evidence="7 8">
    <name type="scientific">Desulfonatronospira thiodismutans ASO3-1</name>
    <dbReference type="NCBI Taxonomy" id="555779"/>
    <lineage>
        <taxon>Bacteria</taxon>
        <taxon>Pseudomonadati</taxon>
        <taxon>Thermodesulfobacteriota</taxon>
        <taxon>Desulfovibrionia</taxon>
        <taxon>Desulfovibrionales</taxon>
        <taxon>Desulfonatronovibrionaceae</taxon>
        <taxon>Desulfonatronospira</taxon>
    </lineage>
</organism>
<dbReference type="InterPro" id="IPR046358">
    <property type="entry name" value="Flagellin_C"/>
</dbReference>
<keyword evidence="2 3" id="KW-0975">Bacterial flagellum</keyword>
<reference evidence="7" key="1">
    <citation type="submission" date="2010-05" db="EMBL/GenBank/DDBJ databases">
        <title>The draft genome of Desulfonatronospira thiodismutans ASO3-1.</title>
        <authorList>
            <consortium name="US DOE Joint Genome Institute (JGI-PGF)"/>
            <person name="Lucas S."/>
            <person name="Copeland A."/>
            <person name="Lapidus A."/>
            <person name="Cheng J.-F."/>
            <person name="Bruce D."/>
            <person name="Goodwin L."/>
            <person name="Pitluck S."/>
            <person name="Chertkov O."/>
            <person name="Brettin T."/>
            <person name="Detter J.C."/>
            <person name="Han C."/>
            <person name="Land M.L."/>
            <person name="Hauser L."/>
            <person name="Kyrpides N."/>
            <person name="Mikhailova N."/>
            <person name="Muyzer G."/>
            <person name="Woyke T."/>
        </authorList>
    </citation>
    <scope>NUCLEOTIDE SEQUENCE [LARGE SCALE GENOMIC DNA]</scope>
    <source>
        <strain evidence="7">ASO3-1</strain>
    </source>
</reference>
<evidence type="ECO:0000256" key="2">
    <source>
        <dbReference type="ARBA" id="ARBA00023143"/>
    </source>
</evidence>
<dbReference type="InterPro" id="IPR001029">
    <property type="entry name" value="Flagellin_N"/>
</dbReference>
<evidence type="ECO:0000256" key="3">
    <source>
        <dbReference type="RuleBase" id="RU362073"/>
    </source>
</evidence>
<dbReference type="GO" id="GO:0009288">
    <property type="term" value="C:bacterial-type flagellum"/>
    <property type="evidence" value="ECO:0007669"/>
    <property type="project" value="UniProtKB-SubCell"/>
</dbReference>
<protein>
    <recommendedName>
        <fullName evidence="3">Flagellin</fullName>
    </recommendedName>
</protein>
<dbReference type="GO" id="GO:0005198">
    <property type="term" value="F:structural molecule activity"/>
    <property type="evidence" value="ECO:0007669"/>
    <property type="project" value="UniProtKB-UniRule"/>
</dbReference>
<dbReference type="Pfam" id="PF00669">
    <property type="entry name" value="Flagellin_N"/>
    <property type="match status" value="1"/>
</dbReference>
<comment type="caution">
    <text evidence="7">The sequence shown here is derived from an EMBL/GenBank/DDBJ whole genome shotgun (WGS) entry which is preliminary data.</text>
</comment>
<feature type="coiled-coil region" evidence="4">
    <location>
        <begin position="241"/>
        <end position="275"/>
    </location>
</feature>
<dbReference type="PRINTS" id="PR00207">
    <property type="entry name" value="FLAGELLIN"/>
</dbReference>
<evidence type="ECO:0000259" key="6">
    <source>
        <dbReference type="Pfam" id="PF00700"/>
    </source>
</evidence>
<feature type="coiled-coil region" evidence="4">
    <location>
        <begin position="706"/>
        <end position="751"/>
    </location>
</feature>
<dbReference type="PANTHER" id="PTHR42792:SF2">
    <property type="entry name" value="FLAGELLIN"/>
    <property type="match status" value="1"/>
</dbReference>
<feature type="domain" description="Flagellin N-terminal" evidence="5">
    <location>
        <begin position="5"/>
        <end position="141"/>
    </location>
</feature>
<dbReference type="PANTHER" id="PTHR42792">
    <property type="entry name" value="FLAGELLIN"/>
    <property type="match status" value="1"/>
</dbReference>
<comment type="subcellular location">
    <subcellularLocation>
        <location evidence="3">Secreted</location>
    </subcellularLocation>
    <subcellularLocation>
        <location evidence="3">Bacterial flagellum</location>
    </subcellularLocation>
</comment>
<keyword evidence="7" id="KW-0966">Cell projection</keyword>
<dbReference type="EMBL" id="ACJN02000001">
    <property type="protein sequence ID" value="EFI35608.1"/>
    <property type="molecule type" value="Genomic_DNA"/>
</dbReference>
<comment type="similarity">
    <text evidence="1 3">Belongs to the bacterial flagellin family.</text>
</comment>
<dbReference type="Gene3D" id="1.20.1330.10">
    <property type="entry name" value="f41 fragment of flagellin, N-terminal domain"/>
    <property type="match status" value="2"/>
</dbReference>
<keyword evidence="7" id="KW-0969">Cilium</keyword>
<dbReference type="Gene3D" id="2.170.280.10">
    <property type="entry name" value="f41 fragment of flagellin, middle domain"/>
    <property type="match status" value="1"/>
</dbReference>
<evidence type="ECO:0000256" key="1">
    <source>
        <dbReference type="ARBA" id="ARBA00005709"/>
    </source>
</evidence>
<evidence type="ECO:0000313" key="7">
    <source>
        <dbReference type="EMBL" id="EFI35608.1"/>
    </source>
</evidence>
<sequence length="796" mass="87630">MSLVINTNMMAMNAARNLDHHYGDLATSTRRLSSGLRIDTAADDAAGLAIRELMRADIAAMNQGVRNANDGISAIQTADGALEVIDNKLIRMKELAEQAATGTYTTDQREIIDQEYQQMKAEINRIANATEFNQVKLLDGTLGEEDGNPMKLHFGPRNNDGEDFYYVNMGDATARGLDIGNSYLQSNLEERLIENQNSLKAINSQINREKPDNPEELMEEIDDIKYYLEGMRDDLLRAYEEEEVTEEFSELKDSLENAINQLEQAQDEYENPDNEEPDWQNIDENISSAYSFLNGKERAVEGLAGALTGEVSSGKVYHATVDGETFEYEAGSGDTASDVVQGLASLIDQSDDYEAEVKNGDLVVYGASQVGAFELVEGSGNTALDVSSGNGDTTLKFGGPEPEVGMIYNLEIVSGDINETVEYVAREGDTLQDVMQGLTQNINEQTGLDATYIDLEDGEIKIEGQEFDDSDITFYHSESLIYEERKISSISDQLYNIDSGQTYHININGEAFTYTTEGNDNSGDVIDGLVEAINESDIYSARYIDDEIIINGAASSDIMVYELSSGNDVVKTTSNEEDNELQIKIDSGPLWEGAVYAIDVEASGGDTERYEYIVQEGDDHDDVMKALAESIDLDNHVQGASFDEHKGIVIQEEGIEGDDATIFASTRLEGDIEINNPSAQIGEPNIQEDAERFDSHVNDTKPTMFAQNALEEIDAAIEKKDRIRADLGAFQNRLESTISNLQIQAENLQAAESRISDADVAYEMTQFMRNQVLSQGATAMLAQANTLPQMAMQLMG</sequence>